<organism evidence="1 2">
    <name type="scientific">Populus trichocarpa</name>
    <name type="common">Western balsam poplar</name>
    <name type="synonym">Populus balsamifera subsp. trichocarpa</name>
    <dbReference type="NCBI Taxonomy" id="3694"/>
    <lineage>
        <taxon>Eukaryota</taxon>
        <taxon>Viridiplantae</taxon>
        <taxon>Streptophyta</taxon>
        <taxon>Embryophyta</taxon>
        <taxon>Tracheophyta</taxon>
        <taxon>Spermatophyta</taxon>
        <taxon>Magnoliopsida</taxon>
        <taxon>eudicotyledons</taxon>
        <taxon>Gunneridae</taxon>
        <taxon>Pentapetalae</taxon>
        <taxon>rosids</taxon>
        <taxon>fabids</taxon>
        <taxon>Malpighiales</taxon>
        <taxon>Salicaceae</taxon>
        <taxon>Saliceae</taxon>
        <taxon>Populus</taxon>
    </lineage>
</organism>
<dbReference type="AlphaFoldDB" id="A0A2K2AC67"/>
<evidence type="ECO:0000313" key="2">
    <source>
        <dbReference type="Proteomes" id="UP000006729"/>
    </source>
</evidence>
<sequence>MIPKKASIFDCFQILNTLSTLMLFSNSLCMSRIQQIHHQNTDRLNIRTIDSPFLLHASPKTKIKPSLINS</sequence>
<keyword evidence="2" id="KW-1185">Reference proteome</keyword>
<name>A0A2K2AC67_POPTR</name>
<proteinExistence type="predicted"/>
<protein>
    <submittedName>
        <fullName evidence="1">Uncharacterized protein</fullName>
    </submittedName>
</protein>
<accession>A0A2K2AC67</accession>
<gene>
    <name evidence="1" type="ORF">POPTR_005G056600</name>
</gene>
<reference evidence="1 2" key="1">
    <citation type="journal article" date="2006" name="Science">
        <title>The genome of black cottonwood, Populus trichocarpa (Torr. &amp; Gray).</title>
        <authorList>
            <person name="Tuskan G.A."/>
            <person name="Difazio S."/>
            <person name="Jansson S."/>
            <person name="Bohlmann J."/>
            <person name="Grigoriev I."/>
            <person name="Hellsten U."/>
            <person name="Putnam N."/>
            <person name="Ralph S."/>
            <person name="Rombauts S."/>
            <person name="Salamov A."/>
            <person name="Schein J."/>
            <person name="Sterck L."/>
            <person name="Aerts A."/>
            <person name="Bhalerao R.R."/>
            <person name="Bhalerao R.P."/>
            <person name="Blaudez D."/>
            <person name="Boerjan W."/>
            <person name="Brun A."/>
            <person name="Brunner A."/>
            <person name="Busov V."/>
            <person name="Campbell M."/>
            <person name="Carlson J."/>
            <person name="Chalot M."/>
            <person name="Chapman J."/>
            <person name="Chen G.L."/>
            <person name="Cooper D."/>
            <person name="Coutinho P.M."/>
            <person name="Couturier J."/>
            <person name="Covert S."/>
            <person name="Cronk Q."/>
            <person name="Cunningham R."/>
            <person name="Davis J."/>
            <person name="Degroeve S."/>
            <person name="Dejardin A."/>
            <person name="Depamphilis C."/>
            <person name="Detter J."/>
            <person name="Dirks B."/>
            <person name="Dubchak I."/>
            <person name="Duplessis S."/>
            <person name="Ehlting J."/>
            <person name="Ellis B."/>
            <person name="Gendler K."/>
            <person name="Goodstein D."/>
            <person name="Gribskov M."/>
            <person name="Grimwood J."/>
            <person name="Groover A."/>
            <person name="Gunter L."/>
            <person name="Hamberger B."/>
            <person name="Heinze B."/>
            <person name="Helariutta Y."/>
            <person name="Henrissat B."/>
            <person name="Holligan D."/>
            <person name="Holt R."/>
            <person name="Huang W."/>
            <person name="Islam-Faridi N."/>
            <person name="Jones S."/>
            <person name="Jones-Rhoades M."/>
            <person name="Jorgensen R."/>
            <person name="Joshi C."/>
            <person name="Kangasjarvi J."/>
            <person name="Karlsson J."/>
            <person name="Kelleher C."/>
            <person name="Kirkpatrick R."/>
            <person name="Kirst M."/>
            <person name="Kohler A."/>
            <person name="Kalluri U."/>
            <person name="Larimer F."/>
            <person name="Leebens-Mack J."/>
            <person name="Leple J.C."/>
            <person name="Locascio P."/>
            <person name="Lou Y."/>
            <person name="Lucas S."/>
            <person name="Martin F."/>
            <person name="Montanini B."/>
            <person name="Napoli C."/>
            <person name="Nelson D.R."/>
            <person name="Nelson C."/>
            <person name="Nieminen K."/>
            <person name="Nilsson O."/>
            <person name="Pereda V."/>
            <person name="Peter G."/>
            <person name="Philippe R."/>
            <person name="Pilate G."/>
            <person name="Poliakov A."/>
            <person name="Razumovskaya J."/>
            <person name="Richardson P."/>
            <person name="Rinaldi C."/>
            <person name="Ritland K."/>
            <person name="Rouze P."/>
            <person name="Ryaboy D."/>
            <person name="Schmutz J."/>
            <person name="Schrader J."/>
            <person name="Segerman B."/>
            <person name="Shin H."/>
            <person name="Siddiqui A."/>
            <person name="Sterky F."/>
            <person name="Terry A."/>
            <person name="Tsai C.J."/>
            <person name="Uberbacher E."/>
            <person name="Unneberg P."/>
            <person name="Vahala J."/>
            <person name="Wall K."/>
            <person name="Wessler S."/>
            <person name="Yang G."/>
            <person name="Yin T."/>
            <person name="Douglas C."/>
            <person name="Marra M."/>
            <person name="Sandberg G."/>
            <person name="Van de Peer Y."/>
            <person name="Rokhsar D."/>
        </authorList>
    </citation>
    <scope>NUCLEOTIDE SEQUENCE [LARGE SCALE GENOMIC DNA]</scope>
    <source>
        <strain evidence="2">cv. Nisqually</strain>
    </source>
</reference>
<dbReference type="EMBL" id="CM009294">
    <property type="protein sequence ID" value="PNT35107.1"/>
    <property type="molecule type" value="Genomic_DNA"/>
</dbReference>
<evidence type="ECO:0000313" key="1">
    <source>
        <dbReference type="EMBL" id="PNT35107.1"/>
    </source>
</evidence>
<dbReference type="InParanoid" id="A0A2K2AC67"/>
<dbReference type="Proteomes" id="UP000006729">
    <property type="component" value="Chromosome 5"/>
</dbReference>